<proteinExistence type="predicted"/>
<protein>
    <recommendedName>
        <fullName evidence="4">Dilute domain-containing protein</fullName>
    </recommendedName>
</protein>
<accession>A0A8T0RIK5</accession>
<evidence type="ECO:0000313" key="3">
    <source>
        <dbReference type="Proteomes" id="UP000823388"/>
    </source>
</evidence>
<feature type="region of interest" description="Disordered" evidence="1">
    <location>
        <begin position="1"/>
        <end position="126"/>
    </location>
</feature>
<dbReference type="AlphaFoldDB" id="A0A8T0RIK5"/>
<dbReference type="PANTHER" id="PTHR31344">
    <property type="entry name" value="NUCLEAR PORE COMPLEX PROTEIN NUP205"/>
    <property type="match status" value="1"/>
</dbReference>
<sequence length="652" mass="72211">MGARDNLEGREEKRGVGSDYVHARDSFSSQGESRVPRKLSKKETKENSPSTTKSSVSRLAQNKLQHKGLNNVQNKSQKQKKTVSAAKAVEVRKPDIARVPSLPPSELSEETDDIISDAGTIDDKGNEEAKEIDVLDEAPHCDQSTGTDDDIPDIEEKIVHHDKSVVGQGNEESASRIDKLEQELREVAALEVSLYSVVPEHGSSAHKLHTPARRLSRLYIHASKFWSADKRASVAKNIASGLVLVAKSSSNDASRLTFWLSNTVVVREIIAQAFGVSRVNPMMMTMTMNMNGGAKNLDGKPMTMLWRNSSNGKQAKLAAMQMPDDWQETSTFLASLEKIESWIFSRIVDTVWWQALTPHMQTPAEGSSTPKAGRVSGPALGDQQQGTFSVNLWKAAFHDAFSRMCPLRAGGHECGCLPVLAKLVMEQCVARLDVAMFNAILRESANEIPTDPISDPIVDPKVLPIPAGDLSFGSGAQLKNSIGNWSRWLTDKFGIDDDDSDIGNDDDDERRGAAKSKSFQLLNELSDLLMLPKDMLLEKSIRKEVCPSIGLQLVTRILCNFTPDEFCPDPVPSTVLEELNSEVCFILTKCCRLLASHTFIHRNVVVKKYLMLCRACWSDAPTKMCSAHFHALLLLLCTGHLRHQMRQRKWQT</sequence>
<organism evidence="2 3">
    <name type="scientific">Panicum virgatum</name>
    <name type="common">Blackwell switchgrass</name>
    <dbReference type="NCBI Taxonomy" id="38727"/>
    <lineage>
        <taxon>Eukaryota</taxon>
        <taxon>Viridiplantae</taxon>
        <taxon>Streptophyta</taxon>
        <taxon>Embryophyta</taxon>
        <taxon>Tracheophyta</taxon>
        <taxon>Spermatophyta</taxon>
        <taxon>Magnoliopsida</taxon>
        <taxon>Liliopsida</taxon>
        <taxon>Poales</taxon>
        <taxon>Poaceae</taxon>
        <taxon>PACMAD clade</taxon>
        <taxon>Panicoideae</taxon>
        <taxon>Panicodae</taxon>
        <taxon>Paniceae</taxon>
        <taxon>Panicinae</taxon>
        <taxon>Panicum</taxon>
        <taxon>Panicum sect. Hiantes</taxon>
    </lineage>
</organism>
<evidence type="ECO:0000313" key="2">
    <source>
        <dbReference type="EMBL" id="KAG2584896.1"/>
    </source>
</evidence>
<name>A0A8T0RIK5_PANVG</name>
<feature type="region of interest" description="Disordered" evidence="1">
    <location>
        <begin position="362"/>
        <end position="381"/>
    </location>
</feature>
<keyword evidence="3" id="KW-1185">Reference proteome</keyword>
<reference evidence="2 3" key="1">
    <citation type="submission" date="2020-05" db="EMBL/GenBank/DDBJ databases">
        <title>WGS assembly of Panicum virgatum.</title>
        <authorList>
            <person name="Lovell J.T."/>
            <person name="Jenkins J."/>
            <person name="Shu S."/>
            <person name="Juenger T.E."/>
            <person name="Schmutz J."/>
        </authorList>
    </citation>
    <scope>NUCLEOTIDE SEQUENCE [LARGE SCALE GENOMIC DNA]</scope>
    <source>
        <strain evidence="3">cv. AP13</strain>
    </source>
</reference>
<dbReference type="Proteomes" id="UP000823388">
    <property type="component" value="Chromosome 6K"/>
</dbReference>
<dbReference type="PANTHER" id="PTHR31344:SF25">
    <property type="entry name" value="OS08G0505200 PROTEIN"/>
    <property type="match status" value="1"/>
</dbReference>
<dbReference type="EMBL" id="CM029047">
    <property type="protein sequence ID" value="KAG2584896.1"/>
    <property type="molecule type" value="Genomic_DNA"/>
</dbReference>
<evidence type="ECO:0008006" key="4">
    <source>
        <dbReference type="Google" id="ProtNLM"/>
    </source>
</evidence>
<dbReference type="GO" id="GO:0005643">
    <property type="term" value="C:nuclear pore"/>
    <property type="evidence" value="ECO:0007669"/>
    <property type="project" value="InterPro"/>
</dbReference>
<evidence type="ECO:0000256" key="1">
    <source>
        <dbReference type="SAM" id="MobiDB-lite"/>
    </source>
</evidence>
<comment type="caution">
    <text evidence="2">The sequence shown here is derived from an EMBL/GenBank/DDBJ whole genome shotgun (WGS) entry which is preliminary data.</text>
</comment>
<feature type="compositionally biased region" description="Polar residues" evidence="1">
    <location>
        <begin position="47"/>
        <end position="63"/>
    </location>
</feature>
<gene>
    <name evidence="2" type="ORF">PVAP13_6KG354400</name>
</gene>
<feature type="compositionally biased region" description="Basic and acidic residues" evidence="1">
    <location>
        <begin position="1"/>
        <end position="25"/>
    </location>
</feature>
<dbReference type="InterPro" id="IPR021827">
    <property type="entry name" value="Nup186/Nup192/Nup205"/>
</dbReference>